<organism evidence="5 6">
    <name type="scientific">Papaver atlanticum</name>
    <dbReference type="NCBI Taxonomy" id="357466"/>
    <lineage>
        <taxon>Eukaryota</taxon>
        <taxon>Viridiplantae</taxon>
        <taxon>Streptophyta</taxon>
        <taxon>Embryophyta</taxon>
        <taxon>Tracheophyta</taxon>
        <taxon>Spermatophyta</taxon>
        <taxon>Magnoliopsida</taxon>
        <taxon>Ranunculales</taxon>
        <taxon>Papaveraceae</taxon>
        <taxon>Papaveroideae</taxon>
        <taxon>Papaver</taxon>
    </lineage>
</organism>
<dbReference type="AlphaFoldDB" id="A0AAD4XCJ1"/>
<dbReference type="PANTHER" id="PTHR48006:SF60">
    <property type="entry name" value="PROTEIN KINASE DOMAIN-CONTAINING PROTEIN"/>
    <property type="match status" value="1"/>
</dbReference>
<comment type="caution">
    <text evidence="5">The sequence shown here is derived from an EMBL/GenBank/DDBJ whole genome shotgun (WGS) entry which is preliminary data.</text>
</comment>
<dbReference type="PROSITE" id="PS50011">
    <property type="entry name" value="PROTEIN_KINASE_DOM"/>
    <property type="match status" value="1"/>
</dbReference>
<dbReference type="Gene3D" id="1.10.510.10">
    <property type="entry name" value="Transferase(Phosphotransferase) domain 1"/>
    <property type="match status" value="1"/>
</dbReference>
<feature type="region of interest" description="Disordered" evidence="3">
    <location>
        <begin position="1"/>
        <end position="20"/>
    </location>
</feature>
<evidence type="ECO:0000256" key="1">
    <source>
        <dbReference type="ARBA" id="ARBA00022741"/>
    </source>
</evidence>
<dbReference type="SUPFAM" id="SSF56112">
    <property type="entry name" value="Protein kinase-like (PK-like)"/>
    <property type="match status" value="1"/>
</dbReference>
<evidence type="ECO:0000256" key="2">
    <source>
        <dbReference type="ARBA" id="ARBA00022840"/>
    </source>
</evidence>
<dbReference type="InterPro" id="IPR000719">
    <property type="entry name" value="Prot_kinase_dom"/>
</dbReference>
<dbReference type="Pfam" id="PF07714">
    <property type="entry name" value="PK_Tyr_Ser-Thr"/>
    <property type="match status" value="1"/>
</dbReference>
<dbReference type="Proteomes" id="UP001202328">
    <property type="component" value="Unassembled WGS sequence"/>
</dbReference>
<gene>
    <name evidence="5" type="ORF">MKW98_007437</name>
</gene>
<keyword evidence="6" id="KW-1185">Reference proteome</keyword>
<dbReference type="PANTHER" id="PTHR48006">
    <property type="entry name" value="LEUCINE-RICH REPEAT-CONTAINING PROTEIN DDB_G0281931-RELATED"/>
    <property type="match status" value="1"/>
</dbReference>
<dbReference type="Pfam" id="PF00069">
    <property type="entry name" value="Pkinase"/>
    <property type="match status" value="1"/>
</dbReference>
<protein>
    <recommendedName>
        <fullName evidence="4">Protein kinase domain-containing protein</fullName>
    </recommendedName>
</protein>
<dbReference type="GO" id="GO:0005524">
    <property type="term" value="F:ATP binding"/>
    <property type="evidence" value="ECO:0007669"/>
    <property type="project" value="UniProtKB-KW"/>
</dbReference>
<dbReference type="Gene3D" id="3.30.200.20">
    <property type="entry name" value="Phosphorylase Kinase, domain 1"/>
    <property type="match status" value="1"/>
</dbReference>
<name>A0AAD4XCJ1_9MAGN</name>
<dbReference type="FunFam" id="3.30.200.20:FF:000162">
    <property type="entry name" value="Adenine nucleotide alpha hydrolase-like domain kinase"/>
    <property type="match status" value="1"/>
</dbReference>
<dbReference type="InterPro" id="IPR011009">
    <property type="entry name" value="Kinase-like_dom_sf"/>
</dbReference>
<evidence type="ECO:0000313" key="6">
    <source>
        <dbReference type="Proteomes" id="UP001202328"/>
    </source>
</evidence>
<dbReference type="GO" id="GO:0004672">
    <property type="term" value="F:protein kinase activity"/>
    <property type="evidence" value="ECO:0007669"/>
    <property type="project" value="InterPro"/>
</dbReference>
<accession>A0AAD4XCJ1</accession>
<reference evidence="5" key="1">
    <citation type="submission" date="2022-04" db="EMBL/GenBank/DDBJ databases">
        <title>A functionally conserved STORR gene fusion in Papaver species that diverged 16.8 million years ago.</title>
        <authorList>
            <person name="Catania T."/>
        </authorList>
    </citation>
    <scope>NUCLEOTIDE SEQUENCE</scope>
    <source>
        <strain evidence="5">S-188037</strain>
    </source>
</reference>
<dbReference type="InterPro" id="IPR001245">
    <property type="entry name" value="Ser-Thr/Tyr_kinase_cat_dom"/>
</dbReference>
<sequence>MVIMGPKIVPEEEPKSESKSQIFSIRWMKEVTQTFNSSNKNDEDGVGTSEKKKKKYGWSMVRIRGTKQSSDQEQIRYENGCFDYKEIIAATENFSPANMIGRGGFGPVYKGVLPNKTAIAVKNLSSSSQQGKREFLNEINTISRLRHPNLVTLYGHCAVDNKFLLVYEYMENSCLATALSARLDLEKDTQINTRIVGTVGYMAPEYAMRGTLTAKADIYSFGVVILELISGKRCSDRPRDGNPHLLDFALALQMKGDLISLIEDNLKTGISVKEAYMVLDLAMLCISYSPDMRPSILKVVNILEGKTTIETPIRLKSDNLTSVYPDEMTMIDSPDNYIDNTTTELVTHQGNTSTSLESEALILSKYRSLISHAKGSTSEEQQDRVGVISSSHNSLKQKSNIYTTMFCGDSIAVAKDQNGVGGENTANSDLHSHVKDSISEGGNRSRLLIYTNVSTPETCLSNAKASTSSTFEDVTKVKNKAKLEYIEPYFEEGKCYIECSDEELKVGCNKWENSLVGCFLSESGAFDFDKEVDEDVLGHVSGVSSTGKGYTVSSVGRGHFLFQFSCDDDMTRVLESSGLLHIDGKTMILRKWDWKMKFDKVEMLKSIPVWVKIYNLPLFLWDSSFLSKVGSALGNPICADQKTLNQQRLDYARVYIQVIASKPLLDTLLISVKGNEYLLNFEYDWKPLRCSHCFTFGHLESKCTLKMKGKQVLK</sequence>
<evidence type="ECO:0000259" key="4">
    <source>
        <dbReference type="PROSITE" id="PS50011"/>
    </source>
</evidence>
<feature type="compositionally biased region" description="Basic and acidic residues" evidence="3">
    <location>
        <begin position="9"/>
        <end position="18"/>
    </location>
</feature>
<dbReference type="Pfam" id="PF14111">
    <property type="entry name" value="DUF4283"/>
    <property type="match status" value="1"/>
</dbReference>
<keyword evidence="2" id="KW-0067">ATP-binding</keyword>
<dbReference type="InterPro" id="IPR051824">
    <property type="entry name" value="LRR_Rcpt-Like_S/T_Kinase"/>
</dbReference>
<dbReference type="InterPro" id="IPR025558">
    <property type="entry name" value="DUF4283"/>
</dbReference>
<feature type="domain" description="Protein kinase" evidence="4">
    <location>
        <begin position="94"/>
        <end position="395"/>
    </location>
</feature>
<keyword evidence="1" id="KW-0547">Nucleotide-binding</keyword>
<dbReference type="EMBL" id="JAJJMB010012081">
    <property type="protein sequence ID" value="KAI3891132.1"/>
    <property type="molecule type" value="Genomic_DNA"/>
</dbReference>
<evidence type="ECO:0000313" key="5">
    <source>
        <dbReference type="EMBL" id="KAI3891132.1"/>
    </source>
</evidence>
<proteinExistence type="predicted"/>
<evidence type="ECO:0000256" key="3">
    <source>
        <dbReference type="SAM" id="MobiDB-lite"/>
    </source>
</evidence>